<evidence type="ECO:0000313" key="2">
    <source>
        <dbReference type="EMBL" id="CAG8549093.1"/>
    </source>
</evidence>
<feature type="compositionally biased region" description="Basic and acidic residues" evidence="1">
    <location>
        <begin position="10"/>
        <end position="19"/>
    </location>
</feature>
<evidence type="ECO:0000313" key="3">
    <source>
        <dbReference type="Proteomes" id="UP000789405"/>
    </source>
</evidence>
<dbReference type="AlphaFoldDB" id="A0A9N9FQD9"/>
<feature type="compositionally biased region" description="Low complexity" evidence="1">
    <location>
        <begin position="31"/>
        <end position="48"/>
    </location>
</feature>
<comment type="caution">
    <text evidence="2">The sequence shown here is derived from an EMBL/GenBank/DDBJ whole genome shotgun (WGS) entry which is preliminary data.</text>
</comment>
<organism evidence="2 3">
    <name type="scientific">Dentiscutata erythropus</name>
    <dbReference type="NCBI Taxonomy" id="1348616"/>
    <lineage>
        <taxon>Eukaryota</taxon>
        <taxon>Fungi</taxon>
        <taxon>Fungi incertae sedis</taxon>
        <taxon>Mucoromycota</taxon>
        <taxon>Glomeromycotina</taxon>
        <taxon>Glomeromycetes</taxon>
        <taxon>Diversisporales</taxon>
        <taxon>Gigasporaceae</taxon>
        <taxon>Dentiscutata</taxon>
    </lineage>
</organism>
<feature type="compositionally biased region" description="Basic and acidic residues" evidence="1">
    <location>
        <begin position="70"/>
        <end position="79"/>
    </location>
</feature>
<feature type="compositionally biased region" description="Polar residues" evidence="1">
    <location>
        <begin position="57"/>
        <end position="69"/>
    </location>
</feature>
<proteinExistence type="predicted"/>
<name>A0A9N9FQD9_9GLOM</name>
<dbReference type="Proteomes" id="UP000789405">
    <property type="component" value="Unassembled WGS sequence"/>
</dbReference>
<sequence length="90" mass="10092">MASVMLQQPKNEKLTENSDSKMTVPMTFLPENGSSNNSNNDSSNGEIISGREREASKTYQDYAYNTTPEKVQDHSLEKHKCTKPPTKNVL</sequence>
<gene>
    <name evidence="2" type="ORF">DERYTH_LOCUS5177</name>
</gene>
<evidence type="ECO:0000256" key="1">
    <source>
        <dbReference type="SAM" id="MobiDB-lite"/>
    </source>
</evidence>
<feature type="region of interest" description="Disordered" evidence="1">
    <location>
        <begin position="1"/>
        <end position="90"/>
    </location>
</feature>
<protein>
    <submittedName>
        <fullName evidence="2">28319_t:CDS:1</fullName>
    </submittedName>
</protein>
<accession>A0A9N9FQD9</accession>
<keyword evidence="3" id="KW-1185">Reference proteome</keyword>
<dbReference type="EMBL" id="CAJVPY010002116">
    <property type="protein sequence ID" value="CAG8549093.1"/>
    <property type="molecule type" value="Genomic_DNA"/>
</dbReference>
<reference evidence="2" key="1">
    <citation type="submission" date="2021-06" db="EMBL/GenBank/DDBJ databases">
        <authorList>
            <person name="Kallberg Y."/>
            <person name="Tangrot J."/>
            <person name="Rosling A."/>
        </authorList>
    </citation>
    <scope>NUCLEOTIDE SEQUENCE</scope>
    <source>
        <strain evidence="2">MA453B</strain>
    </source>
</reference>